<dbReference type="Gramene" id="Kaladp0082s0105.1.v1.1">
    <property type="protein sequence ID" value="Kaladp0082s0105.1.v1.1"/>
    <property type="gene ID" value="Kaladp0082s0105.v1.1"/>
</dbReference>
<dbReference type="PANTHER" id="PTHR36368">
    <property type="entry name" value="ATP-DEPENDENT CASEINOLYTIC PROTEASE/CROTONASE FAMILY PROTEIN"/>
    <property type="match status" value="1"/>
</dbReference>
<feature type="compositionally biased region" description="Polar residues" evidence="1">
    <location>
        <begin position="472"/>
        <end position="483"/>
    </location>
</feature>
<proteinExistence type="predicted"/>
<reference evidence="2" key="1">
    <citation type="submission" date="2021-01" db="UniProtKB">
        <authorList>
            <consortium name="EnsemblPlants"/>
        </authorList>
    </citation>
    <scope>IDENTIFICATION</scope>
</reference>
<dbReference type="EnsemblPlants" id="Kaladp0082s0105.1.v1.1">
    <property type="protein sequence ID" value="Kaladp0082s0105.1.v1.1"/>
    <property type="gene ID" value="Kaladp0082s0105.v1.1"/>
</dbReference>
<evidence type="ECO:0000313" key="2">
    <source>
        <dbReference type="EnsemblPlants" id="Kaladp0082s0105.1.v1.1"/>
    </source>
</evidence>
<feature type="region of interest" description="Disordered" evidence="1">
    <location>
        <begin position="379"/>
        <end position="503"/>
    </location>
</feature>
<evidence type="ECO:0000313" key="3">
    <source>
        <dbReference type="Proteomes" id="UP000594263"/>
    </source>
</evidence>
<protein>
    <submittedName>
        <fullName evidence="2">Uncharacterized protein</fullName>
    </submittedName>
</protein>
<name>A0A7N0US85_KALFE</name>
<feature type="compositionally biased region" description="Basic and acidic residues" evidence="1">
    <location>
        <begin position="380"/>
        <end position="409"/>
    </location>
</feature>
<feature type="compositionally biased region" description="Basic and acidic residues" evidence="1">
    <location>
        <begin position="324"/>
        <end position="338"/>
    </location>
</feature>
<feature type="region of interest" description="Disordered" evidence="1">
    <location>
        <begin position="318"/>
        <end position="338"/>
    </location>
</feature>
<dbReference type="OMA" id="DIRNWFP"/>
<dbReference type="Proteomes" id="UP000594263">
    <property type="component" value="Unplaced"/>
</dbReference>
<accession>A0A7N0US85</accession>
<evidence type="ECO:0000256" key="1">
    <source>
        <dbReference type="SAM" id="MobiDB-lite"/>
    </source>
</evidence>
<dbReference type="AlphaFoldDB" id="A0A7N0US85"/>
<feature type="compositionally biased region" description="Polar residues" evidence="1">
    <location>
        <begin position="411"/>
        <end position="421"/>
    </location>
</feature>
<organism evidence="2 3">
    <name type="scientific">Kalanchoe fedtschenkoi</name>
    <name type="common">Lavender scallops</name>
    <name type="synonym">South American air plant</name>
    <dbReference type="NCBI Taxonomy" id="63787"/>
    <lineage>
        <taxon>Eukaryota</taxon>
        <taxon>Viridiplantae</taxon>
        <taxon>Streptophyta</taxon>
        <taxon>Embryophyta</taxon>
        <taxon>Tracheophyta</taxon>
        <taxon>Spermatophyta</taxon>
        <taxon>Magnoliopsida</taxon>
        <taxon>eudicotyledons</taxon>
        <taxon>Gunneridae</taxon>
        <taxon>Pentapetalae</taxon>
        <taxon>Saxifragales</taxon>
        <taxon>Crassulaceae</taxon>
        <taxon>Kalanchoe</taxon>
    </lineage>
</organism>
<feature type="compositionally biased region" description="Basic and acidic residues" evidence="1">
    <location>
        <begin position="438"/>
        <end position="469"/>
    </location>
</feature>
<sequence>MSEPPHIGRWFSSYEYESPDLNSGKAVDALVLRDTQLEKIRISVKESYGKRGKDCAEPSSLCRKRKMVEMCSKTNSPNLDDIQHYTNQKNAHSLSLPSEPPDIRNWFSSYVYESPELDISADVNISLFKEDLLDQQDIGVKQKSGENVNDTKCNKTPGNEFGVIEEGASAELTEFRSLLKSQDHNDSWYNDSLSLPSEPPDIRNRCASYVYESPGLFWDGDSGVSVVPETQSEIQDNGITLKDGGKKMSIHEKDTLTNSSQGTNLVEYDNHLGIHSVEVRGDKNHVCSPTPLGQIVEGKQRHAGIHTTSVMEIAKIVDEADSSPSRDKTPSYKNELRNPTRLFLGKNFTVKHSSVESCSKEEVSVAKPVSLSLNVLPTEVPRKNHDSNKRVILPEKLDESLERTDKENEQTDVTQNGFISTKKNRKEKGNRQNPDPIPEERRELADQDHLSITKKDPERNMTSDKKRMPLSDVTNVLQSTELETSGKWRCPQKSKPNLRPPMKQLRLEQWVTRV</sequence>
<dbReference type="PANTHER" id="PTHR36368:SF1">
    <property type="entry name" value="ATP-DEPENDENT CASEINOLYTIC PROTEASE_CROTONASE FAMILY PROTEIN"/>
    <property type="match status" value="1"/>
</dbReference>
<keyword evidence="3" id="KW-1185">Reference proteome</keyword>